<evidence type="ECO:0000313" key="3">
    <source>
        <dbReference type="Proteomes" id="UP000002630"/>
    </source>
</evidence>
<dbReference type="OrthoDB" id="1876163at2759"/>
<dbReference type="AlphaFoldDB" id="D8LQU5"/>
<dbReference type="EMBL" id="FN649750">
    <property type="protein sequence ID" value="CBN74972.1"/>
    <property type="molecule type" value="Genomic_DNA"/>
</dbReference>
<dbReference type="eggNOG" id="ENOG502S5V4">
    <property type="taxonomic scope" value="Eukaryota"/>
</dbReference>
<feature type="domain" description="Vanadium-dependent haloperoxidase NapH1-like second helical-bundle" evidence="1">
    <location>
        <begin position="289"/>
        <end position="419"/>
    </location>
</feature>
<dbReference type="GO" id="GO:0004601">
    <property type="term" value="F:peroxidase activity"/>
    <property type="evidence" value="ECO:0007669"/>
    <property type="project" value="InterPro"/>
</dbReference>
<accession>D8LQU5</accession>
<dbReference type="Proteomes" id="UP000002630">
    <property type="component" value="Linkage Group LG25"/>
</dbReference>
<dbReference type="InterPro" id="IPR016119">
    <property type="entry name" value="Br/Cl_peroxidase_C"/>
</dbReference>
<proteinExistence type="predicted"/>
<name>D8LQU5_ECTSI</name>
<dbReference type="InParanoid" id="D8LQU5"/>
<keyword evidence="3" id="KW-1185">Reference proteome</keyword>
<evidence type="ECO:0000313" key="2">
    <source>
        <dbReference type="EMBL" id="CBN74972.1"/>
    </source>
</evidence>
<dbReference type="Gene3D" id="1.10.606.10">
    <property type="entry name" value="Vanadium-containing Chloroperoxidase, domain 2"/>
    <property type="match status" value="1"/>
</dbReference>
<dbReference type="SUPFAM" id="SSF48317">
    <property type="entry name" value="Acid phosphatase/Vanadium-dependent haloperoxidase"/>
    <property type="match status" value="1"/>
</dbReference>
<evidence type="ECO:0000259" key="1">
    <source>
        <dbReference type="Pfam" id="PF22778"/>
    </source>
</evidence>
<organism evidence="2 3">
    <name type="scientific">Ectocarpus siliculosus</name>
    <name type="common">Brown alga</name>
    <name type="synonym">Conferva siliculosa</name>
    <dbReference type="NCBI Taxonomy" id="2880"/>
    <lineage>
        <taxon>Eukaryota</taxon>
        <taxon>Sar</taxon>
        <taxon>Stramenopiles</taxon>
        <taxon>Ochrophyta</taxon>
        <taxon>PX clade</taxon>
        <taxon>Phaeophyceae</taxon>
        <taxon>Ectocarpales</taxon>
        <taxon>Ectocarpaceae</taxon>
        <taxon>Ectocarpus</taxon>
    </lineage>
</organism>
<dbReference type="EMBL" id="FN648819">
    <property type="protein sequence ID" value="CBN74972.1"/>
    <property type="molecule type" value="Genomic_DNA"/>
</dbReference>
<dbReference type="InterPro" id="IPR052559">
    <property type="entry name" value="V-haloperoxidase"/>
</dbReference>
<gene>
    <name evidence="2" type="ORF">Esi_0060_0104</name>
</gene>
<sequence>MFEPNGVALDIFGDKETSDARRRCQPTTEEDRAIFDLHLSVSVSYAISYIGWKHMPYCSEQIAAEAEALGVPMSLVDVGEGDPEPSTDTPWGLAKAYIDEVWAFLMENDGWNADGRLGGREVNLTPFTGDFVFSDSAGSTWDGYEPKNSPYKRCMHCRRRNHEKIEFSSTERWQPLMESNGLGYVNSQVHVTPHIGVTGRFFGFNTAEDEEAWGARTLDRPPYQDRYDEAAREVLEASTVAAYDPAKLFAISLFDNKFNSLPPLKIVYFFDRGDLSLMDFLELSVKSQLAIYNSVLLAWREKVRHDAPRPASVIRNELGDELVDAYAGPDIGIQTIKASEWEPYIRTMPHSEYPSGSSCICEGFASALRLWAGNDTIDPPIGFPPPEFGGPILEFSSWTEVSQMCGDSRVWAGLHFEEAVPAGAELCGGDEIAVSIASSIDALTAGDESAAVFKRDVGELVLRPL</sequence>
<dbReference type="InterPro" id="IPR036938">
    <property type="entry name" value="PAP2/HPO_sf"/>
</dbReference>
<reference evidence="2 3" key="1">
    <citation type="journal article" date="2010" name="Nature">
        <title>The Ectocarpus genome and the independent evolution of multicellularity in brown algae.</title>
        <authorList>
            <person name="Cock J.M."/>
            <person name="Sterck L."/>
            <person name="Rouze P."/>
            <person name="Scornet D."/>
            <person name="Allen A.E."/>
            <person name="Amoutzias G."/>
            <person name="Anthouard V."/>
            <person name="Artiguenave F."/>
            <person name="Aury J.M."/>
            <person name="Badger J.H."/>
            <person name="Beszteri B."/>
            <person name="Billiau K."/>
            <person name="Bonnet E."/>
            <person name="Bothwell J.H."/>
            <person name="Bowler C."/>
            <person name="Boyen C."/>
            <person name="Brownlee C."/>
            <person name="Carrano C.J."/>
            <person name="Charrier B."/>
            <person name="Cho G.Y."/>
            <person name="Coelho S.M."/>
            <person name="Collen J."/>
            <person name="Corre E."/>
            <person name="Da Silva C."/>
            <person name="Delage L."/>
            <person name="Delaroque N."/>
            <person name="Dittami S.M."/>
            <person name="Doulbeau S."/>
            <person name="Elias M."/>
            <person name="Farnham G."/>
            <person name="Gachon C.M."/>
            <person name="Gschloessl B."/>
            <person name="Heesch S."/>
            <person name="Jabbari K."/>
            <person name="Jubin C."/>
            <person name="Kawai H."/>
            <person name="Kimura K."/>
            <person name="Kloareg B."/>
            <person name="Kupper F.C."/>
            <person name="Lang D."/>
            <person name="Le Bail A."/>
            <person name="Leblanc C."/>
            <person name="Lerouge P."/>
            <person name="Lohr M."/>
            <person name="Lopez P.J."/>
            <person name="Martens C."/>
            <person name="Maumus F."/>
            <person name="Michel G."/>
            <person name="Miranda-Saavedra D."/>
            <person name="Morales J."/>
            <person name="Moreau H."/>
            <person name="Motomura T."/>
            <person name="Nagasato C."/>
            <person name="Napoli C.A."/>
            <person name="Nelson D.R."/>
            <person name="Nyvall-Collen P."/>
            <person name="Peters A.F."/>
            <person name="Pommier C."/>
            <person name="Potin P."/>
            <person name="Poulain J."/>
            <person name="Quesneville H."/>
            <person name="Read B."/>
            <person name="Rensing S.A."/>
            <person name="Ritter A."/>
            <person name="Rousvoal S."/>
            <person name="Samanta M."/>
            <person name="Samson G."/>
            <person name="Schroeder D.C."/>
            <person name="Segurens B."/>
            <person name="Strittmatter M."/>
            <person name="Tonon T."/>
            <person name="Tregear J.W."/>
            <person name="Valentin K."/>
            <person name="von Dassow P."/>
            <person name="Yamagishi T."/>
            <person name="Van de Peer Y."/>
            <person name="Wincker P."/>
        </authorList>
    </citation>
    <scope>NUCLEOTIDE SEQUENCE [LARGE SCALE GENOMIC DNA]</scope>
    <source>
        <strain evidence="3">Ec32 / CCAP1310/4</strain>
    </source>
</reference>
<dbReference type="InterPro" id="IPR055161">
    <property type="entry name" value="NapH1-like_2nd"/>
</dbReference>
<dbReference type="PANTHER" id="PTHR34599">
    <property type="entry name" value="PEROXIDASE-RELATED"/>
    <property type="match status" value="1"/>
</dbReference>
<dbReference type="Pfam" id="PF22778">
    <property type="entry name" value="VCPO_2nd"/>
    <property type="match status" value="1"/>
</dbReference>
<protein>
    <recommendedName>
        <fullName evidence="1">Vanadium-dependent haloperoxidase NapH1-like second helical-bundle domain-containing protein</fullName>
    </recommendedName>
</protein>
<dbReference type="PANTHER" id="PTHR34599:SF2">
    <property type="entry name" value="TRAF-TYPE DOMAIN-CONTAINING PROTEIN"/>
    <property type="match status" value="1"/>
</dbReference>